<dbReference type="InterPro" id="IPR009014">
    <property type="entry name" value="Transketo_C/PFOR_II"/>
</dbReference>
<dbReference type="EMBL" id="PQAP01000006">
    <property type="protein sequence ID" value="PWB75963.1"/>
    <property type="molecule type" value="Genomic_DNA"/>
</dbReference>
<dbReference type="InterPro" id="IPR029061">
    <property type="entry name" value="THDP-binding"/>
</dbReference>
<comment type="cofactor">
    <cofactor evidence="1">
        <name>Mn(2+)</name>
        <dbReference type="ChEBI" id="CHEBI:29035"/>
    </cofactor>
</comment>
<comment type="similarity">
    <text evidence="4">Belongs to the transketolase family.</text>
</comment>
<protein>
    <submittedName>
        <fullName evidence="7">Transketolase</fullName>
    </submittedName>
</protein>
<dbReference type="NCBIfam" id="NF004559">
    <property type="entry name" value="PRK05899.2-5"/>
    <property type="match status" value="1"/>
</dbReference>
<evidence type="ECO:0000256" key="5">
    <source>
        <dbReference type="ARBA" id="ARBA00023052"/>
    </source>
</evidence>
<dbReference type="GO" id="GO:0005737">
    <property type="term" value="C:cytoplasm"/>
    <property type="evidence" value="ECO:0007669"/>
    <property type="project" value="UniProtKB-ARBA"/>
</dbReference>
<dbReference type="SMART" id="SM00861">
    <property type="entry name" value="Transket_pyr"/>
    <property type="match status" value="1"/>
</dbReference>
<comment type="cofactor">
    <cofactor evidence="3">
        <name>thiamine diphosphate</name>
        <dbReference type="ChEBI" id="CHEBI:58937"/>
    </cofactor>
</comment>
<evidence type="ECO:0000259" key="6">
    <source>
        <dbReference type="SMART" id="SM00861"/>
    </source>
</evidence>
<evidence type="ECO:0000313" key="7">
    <source>
        <dbReference type="EMBL" id="PWB75963.1"/>
    </source>
</evidence>
<dbReference type="Pfam" id="PF02780">
    <property type="entry name" value="Transketolase_C"/>
    <property type="match status" value="1"/>
</dbReference>
<dbReference type="InterPro" id="IPR005475">
    <property type="entry name" value="Transketolase-like_Pyr-bd"/>
</dbReference>
<proteinExistence type="inferred from homology"/>
<evidence type="ECO:0000256" key="1">
    <source>
        <dbReference type="ARBA" id="ARBA00001936"/>
    </source>
</evidence>
<dbReference type="Gene3D" id="3.40.50.920">
    <property type="match status" value="1"/>
</dbReference>
<dbReference type="Pfam" id="PF02779">
    <property type="entry name" value="Transket_pyr"/>
    <property type="match status" value="1"/>
</dbReference>
<reference evidence="7 8" key="1">
    <citation type="journal article" date="2018" name="ISME J.">
        <title>A methanotrophic archaeon couples anaerobic oxidation of methane to Fe(III) reduction.</title>
        <authorList>
            <person name="Cai C."/>
            <person name="Leu A.O."/>
            <person name="Xie G.J."/>
            <person name="Guo J."/>
            <person name="Feng Y."/>
            <person name="Zhao J.X."/>
            <person name="Tyson G.W."/>
            <person name="Yuan Z."/>
            <person name="Hu S."/>
        </authorList>
    </citation>
    <scope>NUCLEOTIDE SEQUENCE [LARGE SCALE GENOMIC DNA]</scope>
    <source>
        <strain evidence="7">FeB_12</strain>
    </source>
</reference>
<accession>A0A855XCK3</accession>
<dbReference type="PANTHER" id="PTHR43825">
    <property type="entry name" value="PYRUVATE DEHYDROGENASE E1 COMPONENT"/>
    <property type="match status" value="1"/>
</dbReference>
<comment type="caution">
    <text evidence="7">The sequence shown here is derived from an EMBL/GenBank/DDBJ whole genome shotgun (WGS) entry which is preliminary data.</text>
</comment>
<dbReference type="InterPro" id="IPR033248">
    <property type="entry name" value="Transketolase_C"/>
</dbReference>
<dbReference type="SUPFAM" id="SSF52922">
    <property type="entry name" value="TK C-terminal domain-like"/>
    <property type="match status" value="1"/>
</dbReference>
<evidence type="ECO:0000256" key="2">
    <source>
        <dbReference type="ARBA" id="ARBA00001946"/>
    </source>
</evidence>
<dbReference type="FunFam" id="3.40.50.970:FF:000129">
    <property type="entry name" value="Transketolase"/>
    <property type="match status" value="1"/>
</dbReference>
<dbReference type="AlphaFoldDB" id="A0A855XCK3"/>
<evidence type="ECO:0000256" key="4">
    <source>
        <dbReference type="ARBA" id="ARBA00007131"/>
    </source>
</evidence>
<evidence type="ECO:0000313" key="8">
    <source>
        <dbReference type="Proteomes" id="UP000250918"/>
    </source>
</evidence>
<dbReference type="InterPro" id="IPR005474">
    <property type="entry name" value="Transketolase_N"/>
</dbReference>
<dbReference type="Pfam" id="PF00456">
    <property type="entry name" value="Transketolase_N"/>
    <property type="match status" value="1"/>
</dbReference>
<dbReference type="Gene3D" id="3.40.50.970">
    <property type="match status" value="2"/>
</dbReference>
<evidence type="ECO:0000256" key="3">
    <source>
        <dbReference type="ARBA" id="ARBA00001964"/>
    </source>
</evidence>
<keyword evidence="5" id="KW-0786">Thiamine pyrophosphate</keyword>
<gene>
    <name evidence="7" type="ORF">C3F09_01500</name>
</gene>
<dbReference type="PANTHER" id="PTHR43825:SF1">
    <property type="entry name" value="TRANSKETOLASE-LIKE PYRIMIDINE-BINDING DOMAIN-CONTAINING PROTEIN"/>
    <property type="match status" value="1"/>
</dbReference>
<organism evidence="7 8">
    <name type="scientific">candidate division GN15 bacterium</name>
    <dbReference type="NCBI Taxonomy" id="2072418"/>
    <lineage>
        <taxon>Bacteria</taxon>
        <taxon>candidate division GN15</taxon>
    </lineage>
</organism>
<dbReference type="CDD" id="cd07033">
    <property type="entry name" value="TPP_PYR_DXS_TK_like"/>
    <property type="match status" value="1"/>
</dbReference>
<dbReference type="SUPFAM" id="SSF52518">
    <property type="entry name" value="Thiamin diphosphate-binding fold (THDP-binding)"/>
    <property type="match status" value="2"/>
</dbReference>
<name>A0A855XCK3_9BACT</name>
<feature type="domain" description="Transketolase-like pyrimidine-binding" evidence="6">
    <location>
        <begin position="334"/>
        <end position="502"/>
    </location>
</feature>
<dbReference type="InterPro" id="IPR051157">
    <property type="entry name" value="PDH/Transketolase"/>
</dbReference>
<dbReference type="Proteomes" id="UP000250918">
    <property type="component" value="Unassembled WGS sequence"/>
</dbReference>
<dbReference type="CDD" id="cd02012">
    <property type="entry name" value="TPP_TK"/>
    <property type="match status" value="1"/>
</dbReference>
<sequence length="671" mass="74097">MPLVDSHANQVIRDYSIDQLKERANYMRGLNLTALCSAGSGHSGGTLGVMDIAAALYLKVARHDPKHPSWDNRDRMIWSAGHKAPALYTALAVSGYFDEIELAKLRMLGSPLQGHPHRLDLPGVEISSGSLGQGCSVAVGVALAAKLNKADYRVFVVCSDGEHQEGSVWEAVMAGAHHRLDNLVFIVDQNRLQIDGPVADVLNIEPLAEKYRSFGWQVMEVDGHNMAELVTNLENARNQNVSGKPTVLICRTIKGRGVTFMENVVGWHGKPPNREELDVALRELGLTRRIDVERFLNHGKEYQHEVEADLEKEMPKYSRSYWWNAADAMKVEMQPTRVGFGRALDKFGDDERIVCIGADISDSICISDFHKQHPERKSRFISVGIAEQNATTIAAGLAKEGKIPVFGTYGVFASARNLDQLRVSVCYGNFNVLVAGAHGGISVGPDGATHQELEALFQICGLPNMHVGAPCDAIETEKMTRALLFEVVGPKYLRFAREATPMVTSEATPFRFGEANIIRFRSEGEHFRDAFETRLAGKYLDEHEDLTILSCGPELAEAMRAAYILKAEHDIETRIINMHTVKPIDREAVMRAARETRAVITAEEHQVGGLGNRVAGIILEAQKPDNKPVRFAMIGVGDRFGESGRPWQLIRKYGLSAEHIAEKAIEVLGIK</sequence>
<comment type="cofactor">
    <cofactor evidence="2">
        <name>Mg(2+)</name>
        <dbReference type="ChEBI" id="CHEBI:18420"/>
    </cofactor>
</comment>